<evidence type="ECO:0000313" key="2">
    <source>
        <dbReference type="EMBL" id="KAF3337177.1"/>
    </source>
</evidence>
<feature type="region of interest" description="Disordered" evidence="1">
    <location>
        <begin position="156"/>
        <end position="181"/>
    </location>
</feature>
<comment type="caution">
    <text evidence="2">The sequence shown here is derived from an EMBL/GenBank/DDBJ whole genome shotgun (WGS) entry which is preliminary data.</text>
</comment>
<dbReference type="Proteomes" id="UP000623129">
    <property type="component" value="Unassembled WGS sequence"/>
</dbReference>
<evidence type="ECO:0000256" key="1">
    <source>
        <dbReference type="SAM" id="MobiDB-lite"/>
    </source>
</evidence>
<name>A0A833REA5_9POAL</name>
<dbReference type="EMBL" id="SWLB01000006">
    <property type="protein sequence ID" value="KAF3337177.1"/>
    <property type="molecule type" value="Genomic_DNA"/>
</dbReference>
<dbReference type="PANTHER" id="PTHR35132">
    <property type="entry name" value="SERINE/ARGININE REPETITIVE MATRIX-LIKE PROTEIN"/>
    <property type="match status" value="1"/>
</dbReference>
<protein>
    <submittedName>
        <fullName evidence="2">Uncharacterized protein</fullName>
    </submittedName>
</protein>
<feature type="compositionally biased region" description="Low complexity" evidence="1">
    <location>
        <begin position="71"/>
        <end position="91"/>
    </location>
</feature>
<feature type="compositionally biased region" description="Polar residues" evidence="1">
    <location>
        <begin position="156"/>
        <end position="171"/>
    </location>
</feature>
<evidence type="ECO:0000313" key="3">
    <source>
        <dbReference type="Proteomes" id="UP000623129"/>
    </source>
</evidence>
<dbReference type="OrthoDB" id="1933735at2759"/>
<feature type="region of interest" description="Disordered" evidence="1">
    <location>
        <begin position="1"/>
        <end position="23"/>
    </location>
</feature>
<feature type="compositionally biased region" description="Low complexity" evidence="1">
    <location>
        <begin position="1"/>
        <end position="19"/>
    </location>
</feature>
<dbReference type="AlphaFoldDB" id="A0A833REA5"/>
<proteinExistence type="predicted"/>
<organism evidence="2 3">
    <name type="scientific">Carex littledalei</name>
    <dbReference type="NCBI Taxonomy" id="544730"/>
    <lineage>
        <taxon>Eukaryota</taxon>
        <taxon>Viridiplantae</taxon>
        <taxon>Streptophyta</taxon>
        <taxon>Embryophyta</taxon>
        <taxon>Tracheophyta</taxon>
        <taxon>Spermatophyta</taxon>
        <taxon>Magnoliopsida</taxon>
        <taxon>Liliopsida</taxon>
        <taxon>Poales</taxon>
        <taxon>Cyperaceae</taxon>
        <taxon>Cyperoideae</taxon>
        <taxon>Cariceae</taxon>
        <taxon>Carex</taxon>
        <taxon>Carex subgen. Euthyceras</taxon>
    </lineage>
</organism>
<gene>
    <name evidence="2" type="ORF">FCM35_KLT17764</name>
</gene>
<sequence length="295" mass="31405">MASTPSSPKHSQSNSSSSPEFEFWGLVGTNNPSSLHTNLPSADELFSDGILLPLQNLNIPVSDNKPSSDASNSFIDPSSFPSSSPSPGPASKRWKDIFIKAAGEREKKKEKTRLSVGNNAELNINLWPFSRSRSAGNASSIGSWSKKLPVKLATGRNVSSAPCSRSNSRNGELSGPDGAQISTSTASSMIKRWAQTGRLTPTTGIRVGRAGPVWQLRRKKQQQVPQQEIGEMKEKDGADKKDANCGNGGVKILNLNVNTCIGYRNQASCSDGAAAGSGGNAGMFNFKAIFSKKVY</sequence>
<dbReference type="PANTHER" id="PTHR35132:SF1">
    <property type="entry name" value="SERINE_ARGININE REPETITIVE MATRIX-LIKE PROTEIN"/>
    <property type="match status" value="1"/>
</dbReference>
<accession>A0A833REA5</accession>
<reference evidence="2" key="1">
    <citation type="submission" date="2020-01" db="EMBL/GenBank/DDBJ databases">
        <title>Genome sequence of Kobresia littledalei, the first chromosome-level genome in the family Cyperaceae.</title>
        <authorList>
            <person name="Qu G."/>
        </authorList>
    </citation>
    <scope>NUCLEOTIDE SEQUENCE</scope>
    <source>
        <strain evidence="2">C.B.Clarke</strain>
        <tissue evidence="2">Leaf</tissue>
    </source>
</reference>
<keyword evidence="3" id="KW-1185">Reference proteome</keyword>
<feature type="region of interest" description="Disordered" evidence="1">
    <location>
        <begin position="63"/>
        <end position="92"/>
    </location>
</feature>